<dbReference type="Gene3D" id="2.60.40.1930">
    <property type="match status" value="4"/>
</dbReference>
<dbReference type="Pfam" id="PF07703">
    <property type="entry name" value="A2M_BRD"/>
    <property type="match status" value="1"/>
</dbReference>
<evidence type="ECO:0000259" key="2">
    <source>
        <dbReference type="SMART" id="SM01359"/>
    </source>
</evidence>
<dbReference type="InterPro" id="IPR008993">
    <property type="entry name" value="TIMP-like_OB-fold"/>
</dbReference>
<dbReference type="Gene3D" id="2.60.40.10">
    <property type="entry name" value="Immunoglobulins"/>
    <property type="match status" value="2"/>
</dbReference>
<dbReference type="InterPro" id="IPR011625">
    <property type="entry name" value="A2M_N_BRD"/>
</dbReference>
<keyword evidence="1" id="KW-1015">Disulfide bond</keyword>
<dbReference type="InterPro" id="IPR041555">
    <property type="entry name" value="MG3"/>
</dbReference>
<feature type="domain" description="Alpha-2-macroglobulin" evidence="3">
    <location>
        <begin position="727"/>
        <end position="817"/>
    </location>
</feature>
<dbReference type="InterPro" id="IPR008930">
    <property type="entry name" value="Terpenoid_cyclase/PrenylTrfase"/>
</dbReference>
<dbReference type="PROSITE" id="PS00477">
    <property type="entry name" value="ALPHA_2_MACROGLOBULIN"/>
    <property type="match status" value="1"/>
</dbReference>
<feature type="domain" description="Alpha-2-macroglobulin bait region" evidence="2">
    <location>
        <begin position="417"/>
        <end position="565"/>
    </location>
</feature>
<evidence type="ECO:0000259" key="3">
    <source>
        <dbReference type="SMART" id="SM01360"/>
    </source>
</evidence>
<dbReference type="PANTHER" id="PTHR11412">
    <property type="entry name" value="MACROGLOBULIN / COMPLEMENT"/>
    <property type="match status" value="1"/>
</dbReference>
<dbReference type="Pfam" id="PF17791">
    <property type="entry name" value="MG3"/>
    <property type="match status" value="1"/>
</dbReference>
<dbReference type="Pfam" id="PF17790">
    <property type="entry name" value="MG1"/>
    <property type="match status" value="1"/>
</dbReference>
<dbReference type="Pfam" id="PF07678">
    <property type="entry name" value="TED_complement"/>
    <property type="match status" value="2"/>
</dbReference>
<dbReference type="PANTHER" id="PTHR11412:SF166">
    <property type="entry name" value="NTR DOMAIN-CONTAINING PROTEIN"/>
    <property type="match status" value="1"/>
</dbReference>
<dbReference type="InterPro" id="IPR050473">
    <property type="entry name" value="A2M/Complement_sys"/>
</dbReference>
<dbReference type="GO" id="GO:0004866">
    <property type="term" value="F:endopeptidase inhibitor activity"/>
    <property type="evidence" value="ECO:0007669"/>
    <property type="project" value="InterPro"/>
</dbReference>
<protein>
    <submittedName>
        <fullName evidence="5">Complement C3</fullName>
    </submittedName>
</protein>
<dbReference type="SUPFAM" id="SSF48239">
    <property type="entry name" value="Terpenoid cyclases/Protein prenyltransferases"/>
    <property type="match status" value="1"/>
</dbReference>
<dbReference type="InterPro" id="IPR009048">
    <property type="entry name" value="A-macroglobulin_rcpt-bd"/>
</dbReference>
<dbReference type="GO" id="GO:0005615">
    <property type="term" value="C:extracellular space"/>
    <property type="evidence" value="ECO:0007669"/>
    <property type="project" value="InterPro"/>
</dbReference>
<dbReference type="HOGENOM" id="CLU_001634_4_0_1"/>
<dbReference type="SMART" id="SM01419">
    <property type="entry name" value="Thiol-ester_cl"/>
    <property type="match status" value="1"/>
</dbReference>
<dbReference type="Gene3D" id="2.60.40.1940">
    <property type="match status" value="1"/>
</dbReference>
<dbReference type="InterPro" id="IPR018933">
    <property type="entry name" value="Netrin_module_non-TIMP"/>
</dbReference>
<dbReference type="SUPFAM" id="SSF50242">
    <property type="entry name" value="TIMP-like"/>
    <property type="match status" value="1"/>
</dbReference>
<dbReference type="Gene3D" id="2.20.130.20">
    <property type="match status" value="1"/>
</dbReference>
<evidence type="ECO:0000259" key="4">
    <source>
        <dbReference type="SMART" id="SM01361"/>
    </source>
</evidence>
<dbReference type="SMART" id="SM01360">
    <property type="entry name" value="A2M"/>
    <property type="match status" value="1"/>
</dbReference>
<evidence type="ECO:0000256" key="1">
    <source>
        <dbReference type="ARBA" id="ARBA00023157"/>
    </source>
</evidence>
<accession>K1PRU2</accession>
<dbReference type="InterPro" id="IPR011626">
    <property type="entry name" value="Alpha-macroglobulin_TED"/>
</dbReference>
<dbReference type="InterPro" id="IPR041425">
    <property type="entry name" value="C3/4/5_MG1"/>
</dbReference>
<name>K1PRU2_MAGGI</name>
<proteinExistence type="predicted"/>
<dbReference type="Gene3D" id="1.50.10.20">
    <property type="match status" value="3"/>
</dbReference>
<evidence type="ECO:0000313" key="5">
    <source>
        <dbReference type="EMBL" id="EKC24393.1"/>
    </source>
</evidence>
<dbReference type="SMART" id="SM01359">
    <property type="entry name" value="A2M_N_2"/>
    <property type="match status" value="1"/>
</dbReference>
<gene>
    <name evidence="5" type="ORF">CGI_10014037</name>
</gene>
<dbReference type="Pfam" id="PF07677">
    <property type="entry name" value="A2M_recep"/>
    <property type="match status" value="1"/>
</dbReference>
<dbReference type="InterPro" id="IPR013783">
    <property type="entry name" value="Ig-like_fold"/>
</dbReference>
<feature type="domain" description="Alpha-macroglobulin receptor-binding" evidence="4">
    <location>
        <begin position="1364"/>
        <end position="1447"/>
    </location>
</feature>
<dbReference type="InterPro" id="IPR001599">
    <property type="entry name" value="Macroglobln_a2"/>
</dbReference>
<reference evidence="5" key="1">
    <citation type="journal article" date="2012" name="Nature">
        <title>The oyster genome reveals stress adaptation and complexity of shell formation.</title>
        <authorList>
            <person name="Zhang G."/>
            <person name="Fang X."/>
            <person name="Guo X."/>
            <person name="Li L."/>
            <person name="Luo R."/>
            <person name="Xu F."/>
            <person name="Yang P."/>
            <person name="Zhang L."/>
            <person name="Wang X."/>
            <person name="Qi H."/>
            <person name="Xiong Z."/>
            <person name="Que H."/>
            <person name="Xie Y."/>
            <person name="Holland P.W."/>
            <person name="Paps J."/>
            <person name="Zhu Y."/>
            <person name="Wu F."/>
            <person name="Chen Y."/>
            <person name="Wang J."/>
            <person name="Peng C."/>
            <person name="Meng J."/>
            <person name="Yang L."/>
            <person name="Liu J."/>
            <person name="Wen B."/>
            <person name="Zhang N."/>
            <person name="Huang Z."/>
            <person name="Zhu Q."/>
            <person name="Feng Y."/>
            <person name="Mount A."/>
            <person name="Hedgecock D."/>
            <person name="Xu Z."/>
            <person name="Liu Y."/>
            <person name="Domazet-Loso T."/>
            <person name="Du Y."/>
            <person name="Sun X."/>
            <person name="Zhang S."/>
            <person name="Liu B."/>
            <person name="Cheng P."/>
            <person name="Jiang X."/>
            <person name="Li J."/>
            <person name="Fan D."/>
            <person name="Wang W."/>
            <person name="Fu W."/>
            <person name="Wang T."/>
            <person name="Wang B."/>
            <person name="Zhang J."/>
            <person name="Peng Z."/>
            <person name="Li Y."/>
            <person name="Li N."/>
            <person name="Wang J."/>
            <person name="Chen M."/>
            <person name="He Y."/>
            <person name="Tan F."/>
            <person name="Song X."/>
            <person name="Zheng Q."/>
            <person name="Huang R."/>
            <person name="Yang H."/>
            <person name="Du X."/>
            <person name="Chen L."/>
            <person name="Yang M."/>
            <person name="Gaffney P.M."/>
            <person name="Wang S."/>
            <person name="Luo L."/>
            <person name="She Z."/>
            <person name="Ming Y."/>
            <person name="Huang W."/>
            <person name="Zhang S."/>
            <person name="Huang B."/>
            <person name="Zhang Y."/>
            <person name="Qu T."/>
            <person name="Ni P."/>
            <person name="Miao G."/>
            <person name="Wang J."/>
            <person name="Wang Q."/>
            <person name="Steinberg C.E."/>
            <person name="Wang H."/>
            <person name="Li N."/>
            <person name="Qian L."/>
            <person name="Zhang G."/>
            <person name="Li Y."/>
            <person name="Yang H."/>
            <person name="Liu X."/>
            <person name="Wang J."/>
            <person name="Yin Y."/>
            <person name="Wang J."/>
        </authorList>
    </citation>
    <scope>NUCLEOTIDE SEQUENCE [LARGE SCALE GENOMIC DNA]</scope>
    <source>
        <strain evidence="5">05x7-T-G4-1.051#20</strain>
    </source>
</reference>
<dbReference type="Gene3D" id="2.60.40.690">
    <property type="entry name" value="Alpha-macroglobulin, receptor-binding domain"/>
    <property type="match status" value="1"/>
</dbReference>
<dbReference type="SMART" id="SM01361">
    <property type="entry name" value="A2M_recep"/>
    <property type="match status" value="1"/>
</dbReference>
<dbReference type="InParanoid" id="K1PRU2"/>
<organism evidence="5">
    <name type="scientific">Magallana gigas</name>
    <name type="common">Pacific oyster</name>
    <name type="synonym">Crassostrea gigas</name>
    <dbReference type="NCBI Taxonomy" id="29159"/>
    <lineage>
        <taxon>Eukaryota</taxon>
        <taxon>Metazoa</taxon>
        <taxon>Spiralia</taxon>
        <taxon>Lophotrochozoa</taxon>
        <taxon>Mollusca</taxon>
        <taxon>Bivalvia</taxon>
        <taxon>Autobranchia</taxon>
        <taxon>Pteriomorphia</taxon>
        <taxon>Ostreida</taxon>
        <taxon>Ostreoidea</taxon>
        <taxon>Ostreidae</taxon>
        <taxon>Magallana</taxon>
    </lineage>
</organism>
<dbReference type="Pfam" id="PF01759">
    <property type="entry name" value="NTR"/>
    <property type="match status" value="1"/>
</dbReference>
<dbReference type="InterPro" id="IPR019742">
    <property type="entry name" value="MacrogloblnA2_CS"/>
</dbReference>
<dbReference type="EMBL" id="JH816853">
    <property type="protein sequence ID" value="EKC24393.1"/>
    <property type="molecule type" value="Genomic_DNA"/>
</dbReference>
<dbReference type="InterPro" id="IPR036595">
    <property type="entry name" value="A-macroglobulin_rcpt-bd_sf"/>
</dbReference>
<dbReference type="InterPro" id="IPR047565">
    <property type="entry name" value="Alpha-macroglob_thiol-ester_cl"/>
</dbReference>
<sequence>MLVKIFFSAILPILHVRSSPTYVITAPDVFRVDNDVTVCVDLKDVDDVPMQLSLQQYPNRESTYHSVGFSGSRGINNVTLRIDSIKLGGHSDDVEHAYLVATSSDPRMVLSKESVIRVIPMNEDRLPSSKTVLIDVKNPQGIIVQRWNSTWSRRFVAHTFELPDIPFIGNNWTVEASYADNTAVKTKTVFEVKEYVLPRFSVEIDVGSTEIILPTTDKFVITVKSKYVYGKMVRGQAFVSLGVQVDGRYELCQFRLNEMLSSGQAVFNVSMDDVSQSLHQYWFPDGARLHIEAEVMDQASGHKEKAFDWSIAFALRPIRIAVDETRFYFKPGLNHELHIQTIWVNRHEAKRIPFSLAITTTSRYGISEESPLHRLQTDDTGRFTYNLSTRALDDRIQFRIQTTDLRFLPTQQASLTVDISAMRTTSRAFIGMQATKNGDNIQVNLFTSETYSSNITCMVLAQGKILSSASVTVHGGRHAVIIPIQSAMAPKCRLLAYFIKQTSTGEEIVSDSVELNVEAMCKTKDLTTNVDDDTVLPGGSSILRVSGAPGSTVGFVAVDKAVYLLNNKGLLTKNLLFEEYFKHHTGCGNGGGRSSNQIFQDSGLTVISNTNIRVSRRDDTGCNRISRKRRSSDELTRIIDNHPCCVAGDLFGRNVTEEGECFEEGKSVFNLTGSTGCSKVFYKCCKRYLPYGPQYSGRTGNEGVREYTFRDIDTSPQLQMRSYFPESWLFEEAILDSNGNHSEYLHVPHSITTHVIQAVSLSSADGLCIADSAEILVYQDFFVDVDLPYSIVRMEQTEIRATIYNYRNTTLPCRIYMNTMEAICSSKTSTISVRVNPNDAETVRFPIVPLRAGKHPIEIVVRSVGVGDWVRKMVNVINEGKEERKTVSFWVDPHMQKGRQNSRGDLRVNISHPQTTLGLQETDVDLVLPEETIPGTEQCQAAATGNIMDSVVLTVIDDVDQMLNRIPHGCGEQTMIILAPIVYALKYLHGTNQVQDVHKQRGQRLLSRAQKYHHVDEQIMCSGVRYILSKQRPDGAFDDESPIYHKEMLEAVLDIQRAVSYLETNLFYARRPYSLAITTYALALSNSNRVHMANQLLKLQAKNKLFASTGFNGYRYWEEEIESVGETSPWYRRNSPAINVEVTSYALLAQLQLNDLDYSKNIVEWLLDKRQSSKEFVSTQDTVVALHALSVYNIRTFARDINLNISLSSSTNAQFQRQLVLTQGDAAVQKSVDNVPVNGKLGVVSRGSGVARMDVDVRYNVNVTENDLCKFIVEVFDKPVKLDRLREQGFTPEDLHCDVCGYCTPIDPDSFPEVSDKYSVPDLAPRIRGLSNHRSRRYTVGQQTSKRMVCLEICVSYLGFRQLDMPVVDVGLPTGFRVVQSDLDKLKSSGIADNYEVSKRSVTLYLDNIPSMDDLCLQFRVVKEFDVENLHLKYEVAELDIFCSKGNCTCIEDSCAESWDAKLRYNQISRTQLYQRTCNLYDYVVRVEVTNVVASGNHLVFSATVRSVIKPGKGNIQVNDEIEFWVNIRCETDFEVDHYFFVYGKKSIVYTDQRGHLRITQELNMAAVQFCGTGVDICGVWSATSGLEAVSGEVGDNTESLLRHGSGSVERNTEVGVEWRTRRLVVTRHALGVGGVEFSTADVKRCGVEVHVDVVVLVGSLGTLRLYDYWHFLDTFATWDIAGMQGLSRCGRGGTVIVHTNFERLVGVNRLLIGGGKMREGHCQVIDEVGFGDDINSSLESETL</sequence>
<dbReference type="Gene3D" id="6.20.50.160">
    <property type="match status" value="1"/>
</dbReference>
<dbReference type="Pfam" id="PF00207">
    <property type="entry name" value="A2M"/>
    <property type="match status" value="1"/>
</dbReference>
<dbReference type="SUPFAM" id="SSF49410">
    <property type="entry name" value="Alpha-macroglobulin receptor domain"/>
    <property type="match status" value="1"/>
</dbReference>
<dbReference type="Gene3D" id="2.40.50.120">
    <property type="match status" value="1"/>
</dbReference>